<proteinExistence type="predicted"/>
<sequence>MQHYTILIIDDKREQAKEIKKKIEALHPAFHADIANDASYALKGTYDAYLSDLMMPVHSGIEIGNMIYKENPDAIIILMSSLDNFAIERTQQFSAFTFLPKSKLDQELLPLLRRLERRLNYINIRIHVKDGDKSIAVPIHKIHKVSVIKKQLCLDMGNTRYTCSMRFQDFQRIYDDYFVCPKNGLLINPSCGYYYEAGHTLQLKEESIRVSLLKRKEFKVKYQTYYDSLM</sequence>
<dbReference type="EMBL" id="JQIF01000052">
    <property type="protein sequence ID" value="KGJ52826.1"/>
    <property type="molecule type" value="Genomic_DNA"/>
</dbReference>
<evidence type="ECO:0000256" key="4">
    <source>
        <dbReference type="PROSITE-ProRule" id="PRU00169"/>
    </source>
</evidence>
<name>A0A099I5G3_CLOIN</name>
<dbReference type="SMART" id="SM00448">
    <property type="entry name" value="REC"/>
    <property type="match status" value="1"/>
</dbReference>
<dbReference type="PANTHER" id="PTHR44591">
    <property type="entry name" value="STRESS RESPONSE REGULATOR PROTEIN 1"/>
    <property type="match status" value="1"/>
</dbReference>
<evidence type="ECO:0000256" key="1">
    <source>
        <dbReference type="ARBA" id="ARBA00018672"/>
    </source>
</evidence>
<evidence type="ECO:0000256" key="2">
    <source>
        <dbReference type="ARBA" id="ARBA00022553"/>
    </source>
</evidence>
<dbReference type="AlphaFoldDB" id="A0A099I5G3"/>
<evidence type="ECO:0000256" key="3">
    <source>
        <dbReference type="ARBA" id="ARBA00024867"/>
    </source>
</evidence>
<comment type="function">
    <text evidence="3">May play the central regulatory role in sporulation. It may be an element of the effector pathway responsible for the activation of sporulation genes in response to nutritional stress. Spo0A may act in concert with spo0H (a sigma factor) to control the expression of some genes that are critical to the sporulation process.</text>
</comment>
<dbReference type="InterPro" id="IPR050595">
    <property type="entry name" value="Bact_response_regulator"/>
</dbReference>
<comment type="caution">
    <text evidence="6">The sequence shown here is derived from an EMBL/GenBank/DDBJ whole genome shotgun (WGS) entry which is preliminary data.</text>
</comment>
<dbReference type="CDD" id="cd00156">
    <property type="entry name" value="REC"/>
    <property type="match status" value="1"/>
</dbReference>
<evidence type="ECO:0000313" key="7">
    <source>
        <dbReference type="Proteomes" id="UP000030008"/>
    </source>
</evidence>
<evidence type="ECO:0000313" key="6">
    <source>
        <dbReference type="EMBL" id="KGJ52826.1"/>
    </source>
</evidence>
<dbReference type="Pfam" id="PF00072">
    <property type="entry name" value="Response_reg"/>
    <property type="match status" value="1"/>
</dbReference>
<dbReference type="InterPro" id="IPR011006">
    <property type="entry name" value="CheY-like_superfamily"/>
</dbReference>
<gene>
    <name evidence="6" type="ORF">CIAN88_12585</name>
</gene>
<keyword evidence="2 4" id="KW-0597">Phosphoprotein</keyword>
<evidence type="ECO:0000259" key="5">
    <source>
        <dbReference type="PROSITE" id="PS50110"/>
    </source>
</evidence>
<feature type="domain" description="Response regulatory" evidence="5">
    <location>
        <begin position="5"/>
        <end position="116"/>
    </location>
</feature>
<feature type="modified residue" description="4-aspartylphosphate" evidence="4">
    <location>
        <position position="52"/>
    </location>
</feature>
<reference evidence="6 7" key="1">
    <citation type="submission" date="2014-08" db="EMBL/GenBank/DDBJ databases">
        <title>Clostridium innocuum, an unnegligible vancomycin-resistant pathogen causing extra-intestinal infections.</title>
        <authorList>
            <person name="Feng Y."/>
            <person name="Chiu C.-H."/>
        </authorList>
    </citation>
    <scope>NUCLEOTIDE SEQUENCE [LARGE SCALE GENOMIC DNA]</scope>
    <source>
        <strain evidence="6 7">AN88</strain>
    </source>
</reference>
<accession>A0A099I5G3</accession>
<dbReference type="InterPro" id="IPR001789">
    <property type="entry name" value="Sig_transdc_resp-reg_receiver"/>
</dbReference>
<protein>
    <recommendedName>
        <fullName evidence="1">Stage 0 sporulation protein A homolog</fullName>
    </recommendedName>
</protein>
<dbReference type="PANTHER" id="PTHR44591:SF3">
    <property type="entry name" value="RESPONSE REGULATORY DOMAIN-CONTAINING PROTEIN"/>
    <property type="match status" value="1"/>
</dbReference>
<organism evidence="6 7">
    <name type="scientific">Clostridium innocuum</name>
    <dbReference type="NCBI Taxonomy" id="1522"/>
    <lineage>
        <taxon>Bacteria</taxon>
        <taxon>Bacillati</taxon>
        <taxon>Bacillota</taxon>
        <taxon>Clostridia</taxon>
        <taxon>Eubacteriales</taxon>
        <taxon>Clostridiaceae</taxon>
        <taxon>Clostridium</taxon>
    </lineage>
</organism>
<dbReference type="Proteomes" id="UP000030008">
    <property type="component" value="Unassembled WGS sequence"/>
</dbReference>
<dbReference type="SUPFAM" id="SSF52172">
    <property type="entry name" value="CheY-like"/>
    <property type="match status" value="1"/>
</dbReference>
<dbReference type="RefSeq" id="WP_044905770.1">
    <property type="nucleotide sequence ID" value="NZ_JQIF01000052.1"/>
</dbReference>
<dbReference type="GO" id="GO:0000160">
    <property type="term" value="P:phosphorelay signal transduction system"/>
    <property type="evidence" value="ECO:0007669"/>
    <property type="project" value="InterPro"/>
</dbReference>
<dbReference type="Gene3D" id="3.40.50.2300">
    <property type="match status" value="1"/>
</dbReference>
<dbReference type="PROSITE" id="PS50110">
    <property type="entry name" value="RESPONSE_REGULATORY"/>
    <property type="match status" value="1"/>
</dbReference>